<accession>A0A1I0LGZ5</accession>
<evidence type="ECO:0000256" key="2">
    <source>
        <dbReference type="ARBA" id="ARBA00008072"/>
    </source>
</evidence>
<keyword evidence="3" id="KW-0479">Metal-binding</keyword>
<dbReference type="GO" id="GO:0046872">
    <property type="term" value="F:metal ion binding"/>
    <property type="evidence" value="ECO:0007669"/>
    <property type="project" value="UniProtKB-KW"/>
</dbReference>
<dbReference type="AlphaFoldDB" id="A0A1I0LGZ5"/>
<keyword evidence="4" id="KW-0862">Zinc</keyword>
<dbReference type="RefSeq" id="WP_091090713.1">
    <property type="nucleotide sequence ID" value="NZ_FOHX01000016.1"/>
</dbReference>
<dbReference type="SUPFAM" id="SSF50129">
    <property type="entry name" value="GroES-like"/>
    <property type="match status" value="1"/>
</dbReference>
<dbReference type="EMBL" id="FOHX01000016">
    <property type="protein sequence ID" value="SEU38847.1"/>
    <property type="molecule type" value="Genomic_DNA"/>
</dbReference>
<keyword evidence="5" id="KW-0560">Oxidoreductase</keyword>
<evidence type="ECO:0000313" key="7">
    <source>
        <dbReference type="EMBL" id="SEU38847.1"/>
    </source>
</evidence>
<comment type="cofactor">
    <cofactor evidence="1">
        <name>Zn(2+)</name>
        <dbReference type="ChEBI" id="CHEBI:29105"/>
    </cofactor>
</comment>
<dbReference type="PANTHER" id="PTHR43350">
    <property type="entry name" value="NAD-DEPENDENT ALCOHOL DEHYDROGENASE"/>
    <property type="match status" value="1"/>
</dbReference>
<reference evidence="7 8" key="1">
    <citation type="submission" date="2016-10" db="EMBL/GenBank/DDBJ databases">
        <authorList>
            <person name="de Groot N.N."/>
        </authorList>
    </citation>
    <scope>NUCLEOTIDE SEQUENCE [LARGE SCALE GENOMIC DNA]</scope>
    <source>
        <strain evidence="7 8">CGMCC 4.5598</strain>
    </source>
</reference>
<evidence type="ECO:0000313" key="8">
    <source>
        <dbReference type="Proteomes" id="UP000199361"/>
    </source>
</evidence>
<keyword evidence="8" id="KW-1185">Reference proteome</keyword>
<name>A0A1I0LGZ5_9ACTN</name>
<dbReference type="InterPro" id="IPR036291">
    <property type="entry name" value="NAD(P)-bd_dom_sf"/>
</dbReference>
<dbReference type="InterPro" id="IPR013149">
    <property type="entry name" value="ADH-like_C"/>
</dbReference>
<proteinExistence type="inferred from homology"/>
<gene>
    <name evidence="7" type="ORF">SAMN05421811_11658</name>
</gene>
<dbReference type="Proteomes" id="UP000199361">
    <property type="component" value="Unassembled WGS sequence"/>
</dbReference>
<dbReference type="PANTHER" id="PTHR43350:SF19">
    <property type="entry name" value="D-GULOSIDE 3-DEHYDROGENASE"/>
    <property type="match status" value="1"/>
</dbReference>
<feature type="domain" description="Alcohol dehydrogenase-like C-terminal" evidence="6">
    <location>
        <begin position="177"/>
        <end position="294"/>
    </location>
</feature>
<protein>
    <submittedName>
        <fullName evidence="7">Threonine dehydrogenase</fullName>
    </submittedName>
</protein>
<dbReference type="GO" id="GO:0016491">
    <property type="term" value="F:oxidoreductase activity"/>
    <property type="evidence" value="ECO:0007669"/>
    <property type="project" value="UniProtKB-KW"/>
</dbReference>
<dbReference type="Gene3D" id="3.40.50.720">
    <property type="entry name" value="NAD(P)-binding Rossmann-like Domain"/>
    <property type="match status" value="1"/>
</dbReference>
<evidence type="ECO:0000256" key="3">
    <source>
        <dbReference type="ARBA" id="ARBA00022723"/>
    </source>
</evidence>
<dbReference type="OrthoDB" id="9781588at2"/>
<dbReference type="STRING" id="568860.SAMN05421811_11658"/>
<sequence length="372" mass="40147">MGEVLTIEAPGRVALVEEKLPEVPEGGFRVATAYSGVSAGTELTYVKGDNPYLNATFDRELGLFVPGTPSIEYPVRGIGYMQVGQVVETRTTAVREGARVAMAYGHRTAYVADPLADRFVELPEDLDPLLGVYVAHMGPICANGLLHAAHDLYGPAARRLGDGVHGRRVVVVGAGVVGLLVACFAMHGGAAEVVVVDETPARLEVAAALGADVLAASQDDTDDDPAVTLKRRWRHGPQDRGADVVFQCRGRARALALGLRLLRPQGTLVDLAFYTEGAGEVRLGEEFHHNGLSVRCAQIGRVPRGLAHAWDRERLSYETIGLLREWGPRLRRHLVTDVVGFRDAPLLLGDLAARRRQSLQAVLRHEVEEEGG</sequence>
<dbReference type="Gene3D" id="3.90.180.10">
    <property type="entry name" value="Medium-chain alcohol dehydrogenases, catalytic domain"/>
    <property type="match status" value="1"/>
</dbReference>
<evidence type="ECO:0000259" key="6">
    <source>
        <dbReference type="Pfam" id="PF00107"/>
    </source>
</evidence>
<dbReference type="Pfam" id="PF00107">
    <property type="entry name" value="ADH_zinc_N"/>
    <property type="match status" value="1"/>
</dbReference>
<dbReference type="SUPFAM" id="SSF51735">
    <property type="entry name" value="NAD(P)-binding Rossmann-fold domains"/>
    <property type="match status" value="1"/>
</dbReference>
<organism evidence="7 8">
    <name type="scientific">Nonomuraea wenchangensis</name>
    <dbReference type="NCBI Taxonomy" id="568860"/>
    <lineage>
        <taxon>Bacteria</taxon>
        <taxon>Bacillati</taxon>
        <taxon>Actinomycetota</taxon>
        <taxon>Actinomycetes</taxon>
        <taxon>Streptosporangiales</taxon>
        <taxon>Streptosporangiaceae</taxon>
        <taxon>Nonomuraea</taxon>
    </lineage>
</organism>
<comment type="similarity">
    <text evidence="2">Belongs to the zinc-containing alcohol dehydrogenase family.</text>
</comment>
<evidence type="ECO:0000256" key="5">
    <source>
        <dbReference type="ARBA" id="ARBA00023002"/>
    </source>
</evidence>
<dbReference type="InterPro" id="IPR011032">
    <property type="entry name" value="GroES-like_sf"/>
</dbReference>
<evidence type="ECO:0000256" key="4">
    <source>
        <dbReference type="ARBA" id="ARBA00022833"/>
    </source>
</evidence>
<evidence type="ECO:0000256" key="1">
    <source>
        <dbReference type="ARBA" id="ARBA00001947"/>
    </source>
</evidence>